<evidence type="ECO:0000256" key="3">
    <source>
        <dbReference type="PIRSR" id="PIRSR000106-1"/>
    </source>
</evidence>
<organism evidence="9 10">
    <name type="scientific">Streptosporangium roseum (strain ATCC 12428 / DSM 43021 / JCM 3005 / KCTC 9067 / NCIMB 10171 / NRRL 2505 / NI 9100)</name>
    <dbReference type="NCBI Taxonomy" id="479432"/>
    <lineage>
        <taxon>Bacteria</taxon>
        <taxon>Bacillati</taxon>
        <taxon>Actinomycetota</taxon>
        <taxon>Actinomycetes</taxon>
        <taxon>Streptosporangiales</taxon>
        <taxon>Streptosporangiaceae</taxon>
        <taxon>Streptosporangium</taxon>
    </lineage>
</organism>
<dbReference type="Pfam" id="PF03949">
    <property type="entry name" value="Malic_M"/>
    <property type="match status" value="1"/>
</dbReference>
<dbReference type="GO" id="GO:0016616">
    <property type="term" value="F:oxidoreductase activity, acting on the CH-OH group of donors, NAD or NADP as acceptor"/>
    <property type="evidence" value="ECO:0007669"/>
    <property type="project" value="InterPro"/>
</dbReference>
<dbReference type="KEGG" id="sro:Sros_8298"/>
<protein>
    <submittedName>
        <fullName evidence="9">Malate dehydrogenase (Oxaloacetate-decarboxylating)</fullName>
        <ecNumber evidence="9">1.1.1.38</ecNumber>
    </submittedName>
</protein>
<proteinExistence type="inferred from homology"/>
<dbReference type="GO" id="GO:0004470">
    <property type="term" value="F:malic enzyme activity"/>
    <property type="evidence" value="ECO:0007669"/>
    <property type="project" value="InterPro"/>
</dbReference>
<reference evidence="9 10" key="1">
    <citation type="journal article" date="2010" name="Stand. Genomic Sci.">
        <title>Complete genome sequence of Streptosporangium roseum type strain (NI 9100).</title>
        <authorList>
            <person name="Nolan M."/>
            <person name="Sikorski J."/>
            <person name="Jando M."/>
            <person name="Lucas S."/>
            <person name="Lapidus A."/>
            <person name="Glavina Del Rio T."/>
            <person name="Chen F."/>
            <person name="Tice H."/>
            <person name="Pitluck S."/>
            <person name="Cheng J.F."/>
            <person name="Chertkov O."/>
            <person name="Sims D."/>
            <person name="Meincke L."/>
            <person name="Brettin T."/>
            <person name="Han C."/>
            <person name="Detter J.C."/>
            <person name="Bruce D."/>
            <person name="Goodwin L."/>
            <person name="Land M."/>
            <person name="Hauser L."/>
            <person name="Chang Y.J."/>
            <person name="Jeffries C.D."/>
            <person name="Ivanova N."/>
            <person name="Mavromatis K."/>
            <person name="Mikhailova N."/>
            <person name="Chen A."/>
            <person name="Palaniappan K."/>
            <person name="Chain P."/>
            <person name="Rohde M."/>
            <person name="Goker M."/>
            <person name="Bristow J."/>
            <person name="Eisen J.A."/>
            <person name="Markowitz V."/>
            <person name="Hugenholtz P."/>
            <person name="Kyrpides N.C."/>
            <person name="Klenk H.P."/>
        </authorList>
    </citation>
    <scope>NUCLEOTIDE SEQUENCE [LARGE SCALE GENOMIC DNA]</scope>
    <source>
        <strain evidence="10">ATCC 12428 / DSM 43021 / JCM 3005 / NI 9100</strain>
    </source>
</reference>
<dbReference type="SUPFAM" id="SSF53223">
    <property type="entry name" value="Aminoacid dehydrogenase-like, N-terminal domain"/>
    <property type="match status" value="1"/>
</dbReference>
<dbReference type="InterPro" id="IPR037062">
    <property type="entry name" value="Malic_N_dom_sf"/>
</dbReference>
<evidence type="ECO:0000313" key="9">
    <source>
        <dbReference type="EMBL" id="ACZ90946.1"/>
    </source>
</evidence>
<feature type="binding site" evidence="5">
    <location>
        <position position="142"/>
    </location>
    <ligand>
        <name>a divalent metal cation</name>
        <dbReference type="ChEBI" id="CHEBI:60240"/>
    </ligand>
</feature>
<feature type="active site" description="Proton acceptor" evidence="3">
    <location>
        <position position="100"/>
    </location>
</feature>
<dbReference type="Gene3D" id="3.40.50.720">
    <property type="entry name" value="NAD(P)-binding Rossmann-like Domain"/>
    <property type="match status" value="1"/>
</dbReference>
<feature type="domain" description="Malic enzyme NAD-binding" evidence="7">
    <location>
        <begin position="169"/>
        <end position="390"/>
    </location>
</feature>
<evidence type="ECO:0000256" key="1">
    <source>
        <dbReference type="ARBA" id="ARBA00008785"/>
    </source>
</evidence>
<dbReference type="OrthoDB" id="9805787at2"/>
<keyword evidence="5 6" id="KW-0479">Metal-binding</keyword>
<evidence type="ECO:0000256" key="6">
    <source>
        <dbReference type="RuleBase" id="RU003427"/>
    </source>
</evidence>
<feature type="active site" description="Proton donor" evidence="3">
    <location>
        <position position="45"/>
    </location>
</feature>
<comment type="cofactor">
    <cofactor evidence="5">
        <name>Mg(2+)</name>
        <dbReference type="ChEBI" id="CHEBI:18420"/>
    </cofactor>
    <cofactor evidence="5">
        <name>Mn(2+)</name>
        <dbReference type="ChEBI" id="CHEBI:29035"/>
    </cofactor>
    <text evidence="5">Divalent metal cations. Prefers magnesium or manganese.</text>
</comment>
<dbReference type="InterPro" id="IPR012302">
    <property type="entry name" value="Malic_NAD-bd"/>
</dbReference>
<dbReference type="AlphaFoldDB" id="D2AZ09"/>
<name>D2AZ09_STRRD</name>
<dbReference type="STRING" id="479432.Sros_8298"/>
<dbReference type="SMART" id="SM01274">
    <property type="entry name" value="malic"/>
    <property type="match status" value="1"/>
</dbReference>
<dbReference type="InterPro" id="IPR051674">
    <property type="entry name" value="Malate_Decarboxylase"/>
</dbReference>
<dbReference type="InterPro" id="IPR036291">
    <property type="entry name" value="NAD(P)-bd_dom_sf"/>
</dbReference>
<dbReference type="eggNOG" id="COG0281">
    <property type="taxonomic scope" value="Bacteria"/>
</dbReference>
<dbReference type="InterPro" id="IPR001891">
    <property type="entry name" value="Malic_OxRdtase"/>
</dbReference>
<dbReference type="EC" id="1.1.1.38" evidence="9"/>
<dbReference type="EMBL" id="CP001814">
    <property type="protein sequence ID" value="ACZ90946.1"/>
    <property type="molecule type" value="Genomic_DNA"/>
</dbReference>
<dbReference type="Pfam" id="PF00390">
    <property type="entry name" value="malic"/>
    <property type="match status" value="1"/>
</dbReference>
<dbReference type="InterPro" id="IPR045213">
    <property type="entry name" value="Malic_NAD-bd_bact_type"/>
</dbReference>
<keyword evidence="2 9" id="KW-0560">Oxidoreductase</keyword>
<sequence>MAVTPSSISLEALDLDPAFALHRGGKLETRSTVPVNDADDLALAYTPGVARVCTAIAEQPELVNDYTWVSNVVAVVSDGTAVLGLGDIGPAAAMPVMEGKALLFKQFANVDAVPICLDCTDVDALVETVVRLAPSFGGINLEDISAPRCFEVEDRLRELLDIPVFHDDQHGTAIVVLAALRNAARLTGRSLGDLRAVVAGAGASGVAVSRILLNAGIGDIAVSDSKGLIHQGRDGLNPVKEALARDTNRAGLRGSTEQALAGADVFVGLSGSTVPEGAIASMAPGAIVFALSNPTPEVHPEVARRHARVVATGRSDFPNQINNVLAFPGVFRGALDVRATTVTENMKVAAAEALAAVVGDDDLSADYVIPSPFDERVAPAVTAAVAAQARADGVARR</sequence>
<evidence type="ECO:0000259" key="8">
    <source>
        <dbReference type="SMART" id="SM01274"/>
    </source>
</evidence>
<feature type="binding site" evidence="4">
    <location>
        <position position="293"/>
    </location>
    <ligand>
        <name>(S)-malate</name>
        <dbReference type="ChEBI" id="CHEBI:15589"/>
    </ligand>
</feature>
<feature type="binding site" evidence="4">
    <location>
        <position position="322"/>
    </location>
    <ligand>
        <name>(S)-malate</name>
        <dbReference type="ChEBI" id="CHEBI:15589"/>
    </ligand>
</feature>
<evidence type="ECO:0000256" key="2">
    <source>
        <dbReference type="ARBA" id="ARBA00023002"/>
    </source>
</evidence>
<dbReference type="RefSeq" id="WP_012894675.1">
    <property type="nucleotide sequence ID" value="NC_013595.1"/>
</dbReference>
<dbReference type="PANTHER" id="PTHR43237">
    <property type="entry name" value="NADP-DEPENDENT MALIC ENZYME"/>
    <property type="match status" value="1"/>
</dbReference>
<accession>D2AZ09</accession>
<feature type="domain" description="Malic enzyme N-terminal" evidence="8">
    <location>
        <begin position="24"/>
        <end position="157"/>
    </location>
</feature>
<dbReference type="SUPFAM" id="SSF51735">
    <property type="entry name" value="NAD(P)-binding Rossmann-fold domains"/>
    <property type="match status" value="1"/>
</dbReference>
<evidence type="ECO:0000256" key="4">
    <source>
        <dbReference type="PIRSR" id="PIRSR000106-2"/>
    </source>
</evidence>
<keyword evidence="10" id="KW-1185">Reference proteome</keyword>
<evidence type="ECO:0000259" key="7">
    <source>
        <dbReference type="SMART" id="SM00919"/>
    </source>
</evidence>
<comment type="similarity">
    <text evidence="1 6">Belongs to the malic enzymes family.</text>
</comment>
<feature type="binding site" evidence="5">
    <location>
        <position position="143"/>
    </location>
    <ligand>
        <name>a divalent metal cation</name>
        <dbReference type="ChEBI" id="CHEBI:60240"/>
    </ligand>
</feature>
<dbReference type="SMART" id="SM00919">
    <property type="entry name" value="Malic_M"/>
    <property type="match status" value="1"/>
</dbReference>
<evidence type="ECO:0000256" key="5">
    <source>
        <dbReference type="PIRSR" id="PIRSR000106-3"/>
    </source>
</evidence>
<dbReference type="InterPro" id="IPR012301">
    <property type="entry name" value="Malic_N_dom"/>
</dbReference>
<dbReference type="GO" id="GO:0046872">
    <property type="term" value="F:metal ion binding"/>
    <property type="evidence" value="ECO:0007669"/>
    <property type="project" value="UniProtKB-KW"/>
</dbReference>
<dbReference type="HOGENOM" id="CLU_034446_2_1_11"/>
<dbReference type="Proteomes" id="UP000002029">
    <property type="component" value="Chromosome"/>
</dbReference>
<feature type="binding site" evidence="5">
    <location>
        <position position="168"/>
    </location>
    <ligand>
        <name>a divalent metal cation</name>
        <dbReference type="ChEBI" id="CHEBI:60240"/>
    </ligand>
</feature>
<dbReference type="PANTHER" id="PTHR43237:SF4">
    <property type="entry name" value="NADP-DEPENDENT MALIC ENZYME"/>
    <property type="match status" value="1"/>
</dbReference>
<dbReference type="InterPro" id="IPR046346">
    <property type="entry name" value="Aminoacid_DH-like_N_sf"/>
</dbReference>
<dbReference type="PRINTS" id="PR00072">
    <property type="entry name" value="MALOXRDTASE"/>
</dbReference>
<dbReference type="Gene3D" id="3.40.50.10380">
    <property type="entry name" value="Malic enzyme, N-terminal domain"/>
    <property type="match status" value="1"/>
</dbReference>
<gene>
    <name evidence="9" type="ordered locus">Sros_8298</name>
</gene>
<dbReference type="GO" id="GO:0051287">
    <property type="term" value="F:NAD binding"/>
    <property type="evidence" value="ECO:0007669"/>
    <property type="project" value="InterPro"/>
</dbReference>
<dbReference type="FunFam" id="3.40.50.10380:FF:000003">
    <property type="entry name" value="NADP-dependent malic enzyme"/>
    <property type="match status" value="1"/>
</dbReference>
<dbReference type="PIRSF" id="PIRSF000106">
    <property type="entry name" value="ME"/>
    <property type="match status" value="1"/>
</dbReference>
<dbReference type="CDD" id="cd05311">
    <property type="entry name" value="NAD_bind_2_malic_enz"/>
    <property type="match status" value="1"/>
</dbReference>
<evidence type="ECO:0000313" key="10">
    <source>
        <dbReference type="Proteomes" id="UP000002029"/>
    </source>
</evidence>